<gene>
    <name evidence="1" type="ORF">HNQ80_002859</name>
</gene>
<dbReference type="EMBL" id="JACHEN010000017">
    <property type="protein sequence ID" value="MBB6216755.1"/>
    <property type="molecule type" value="Genomic_DNA"/>
</dbReference>
<proteinExistence type="predicted"/>
<reference evidence="1 2" key="1">
    <citation type="submission" date="2020-08" db="EMBL/GenBank/DDBJ databases">
        <title>Genomic Encyclopedia of Type Strains, Phase IV (KMG-IV): sequencing the most valuable type-strain genomes for metagenomic binning, comparative biology and taxonomic classification.</title>
        <authorList>
            <person name="Goeker M."/>
        </authorList>
    </citation>
    <scope>NUCLEOTIDE SEQUENCE [LARGE SCALE GENOMIC DNA]</scope>
    <source>
        <strain evidence="1 2">DSM 103526</strain>
    </source>
</reference>
<protein>
    <submittedName>
        <fullName evidence="1">Uncharacterized protein</fullName>
    </submittedName>
</protein>
<comment type="caution">
    <text evidence="1">The sequence shown here is derived from an EMBL/GenBank/DDBJ whole genome shotgun (WGS) entry which is preliminary data.</text>
</comment>
<dbReference type="PROSITE" id="PS51257">
    <property type="entry name" value="PROKAR_LIPOPROTEIN"/>
    <property type="match status" value="1"/>
</dbReference>
<accession>A0A841L336</accession>
<name>A0A841L336_9FIRM</name>
<sequence>MKRSIYIGFIIVLIIVILTGCVQKVDPSKEPEEPTEEIKPPAQALLEVLPTTTGDQYFYNGFAEYGHIQTIERIDEEEGKKIYHVVGMVDDPSGGEATGEFTLEMQYIVDSEKITEKILQGQKLPHKIPELEVLRLPLEKGNRWEQKMLIDGREETLKAVIESVDVDPQDKRETYTIVYTVPMADMPENTYKEIRTYKKGVGLYYFESTLGKEYDFMFNYALGLIEKKE</sequence>
<keyword evidence="2" id="KW-1185">Reference proteome</keyword>
<dbReference type="AlphaFoldDB" id="A0A841L336"/>
<organism evidence="1 2">
    <name type="scientific">Anaerosolibacter carboniphilus</name>
    <dbReference type="NCBI Taxonomy" id="1417629"/>
    <lineage>
        <taxon>Bacteria</taxon>
        <taxon>Bacillati</taxon>
        <taxon>Bacillota</taxon>
        <taxon>Clostridia</taxon>
        <taxon>Peptostreptococcales</taxon>
        <taxon>Thermotaleaceae</taxon>
        <taxon>Anaerosolibacter</taxon>
    </lineage>
</organism>
<dbReference type="Proteomes" id="UP000579281">
    <property type="component" value="Unassembled WGS sequence"/>
</dbReference>
<dbReference type="RefSeq" id="WP_184311281.1">
    <property type="nucleotide sequence ID" value="NZ_JACHEN010000017.1"/>
</dbReference>
<evidence type="ECO:0000313" key="1">
    <source>
        <dbReference type="EMBL" id="MBB6216755.1"/>
    </source>
</evidence>
<evidence type="ECO:0000313" key="2">
    <source>
        <dbReference type="Proteomes" id="UP000579281"/>
    </source>
</evidence>